<dbReference type="OMA" id="IQLFDWS"/>
<dbReference type="STRING" id="1168221.R7YIR7"/>
<name>R7YIR7_CONA1</name>
<dbReference type="InterPro" id="IPR014751">
    <property type="entry name" value="XRCC4-like_C"/>
</dbReference>
<keyword evidence="1" id="KW-0175">Coiled coil</keyword>
<organism evidence="3 4">
    <name type="scientific">Coniosporium apollinis (strain CBS 100218)</name>
    <name type="common">Rock-inhabiting black yeast</name>
    <dbReference type="NCBI Taxonomy" id="1168221"/>
    <lineage>
        <taxon>Eukaryota</taxon>
        <taxon>Fungi</taxon>
        <taxon>Dikarya</taxon>
        <taxon>Ascomycota</taxon>
        <taxon>Pezizomycotina</taxon>
        <taxon>Dothideomycetes</taxon>
        <taxon>Dothideomycetes incertae sedis</taxon>
        <taxon>Coniosporium</taxon>
    </lineage>
</organism>
<dbReference type="PANTHER" id="PTHR42067">
    <property type="entry name" value="YALI0C15378P"/>
    <property type="match status" value="1"/>
</dbReference>
<dbReference type="SUPFAM" id="SSF58022">
    <property type="entry name" value="XRCC4, C-terminal oligomerization domain"/>
    <property type="match status" value="1"/>
</dbReference>
<reference evidence="4" key="1">
    <citation type="submission" date="2012-06" db="EMBL/GenBank/DDBJ databases">
        <title>The genome sequence of Coniosporium apollinis CBS 100218.</title>
        <authorList>
            <consortium name="The Broad Institute Genome Sequencing Platform"/>
            <person name="Cuomo C."/>
            <person name="Gorbushina A."/>
            <person name="Noack S."/>
            <person name="Walker B."/>
            <person name="Young S.K."/>
            <person name="Zeng Q."/>
            <person name="Gargeya S."/>
            <person name="Fitzgerald M."/>
            <person name="Haas B."/>
            <person name="Abouelleil A."/>
            <person name="Alvarado L."/>
            <person name="Arachchi H.M."/>
            <person name="Berlin A.M."/>
            <person name="Chapman S.B."/>
            <person name="Goldberg J."/>
            <person name="Griggs A."/>
            <person name="Gujja S."/>
            <person name="Hansen M."/>
            <person name="Howarth C."/>
            <person name="Imamovic A."/>
            <person name="Larimer J."/>
            <person name="McCowan C."/>
            <person name="Montmayeur A."/>
            <person name="Murphy C."/>
            <person name="Neiman D."/>
            <person name="Pearson M."/>
            <person name="Priest M."/>
            <person name="Roberts A."/>
            <person name="Saif S."/>
            <person name="Shea T."/>
            <person name="Sisk P."/>
            <person name="Sykes S."/>
            <person name="Wortman J."/>
            <person name="Nusbaum C."/>
            <person name="Birren B."/>
        </authorList>
    </citation>
    <scope>NUCLEOTIDE SEQUENCE [LARGE SCALE GENOMIC DNA]</scope>
    <source>
        <strain evidence="4">CBS 100218</strain>
    </source>
</reference>
<dbReference type="Gene3D" id="1.20.5.370">
    <property type="match status" value="1"/>
</dbReference>
<protein>
    <recommendedName>
        <fullName evidence="5">Mitotic apparatus protein p62</fullName>
    </recommendedName>
</protein>
<feature type="compositionally biased region" description="Low complexity" evidence="2">
    <location>
        <begin position="297"/>
        <end position="308"/>
    </location>
</feature>
<dbReference type="RefSeq" id="XP_007776996.1">
    <property type="nucleotide sequence ID" value="XM_007778806.1"/>
</dbReference>
<evidence type="ECO:0000256" key="2">
    <source>
        <dbReference type="SAM" id="MobiDB-lite"/>
    </source>
</evidence>
<dbReference type="AlphaFoldDB" id="R7YIR7"/>
<feature type="region of interest" description="Disordered" evidence="2">
    <location>
        <begin position="211"/>
        <end position="374"/>
    </location>
</feature>
<evidence type="ECO:0008006" key="5">
    <source>
        <dbReference type="Google" id="ProtNLM"/>
    </source>
</evidence>
<gene>
    <name evidence="3" type="ORF">W97_00895</name>
</gene>
<feature type="compositionally biased region" description="Acidic residues" evidence="2">
    <location>
        <begin position="265"/>
        <end position="277"/>
    </location>
</feature>
<accession>R7YIR7</accession>
<dbReference type="HOGENOM" id="CLU_044616_1_0_1"/>
<feature type="coiled-coil region" evidence="1">
    <location>
        <begin position="145"/>
        <end position="186"/>
    </location>
</feature>
<sequence>MSDQHVVHVRRTDAEGSFVLVNVARNGALPLDVRLVGTEGENPYVGSVRQSQINQLRAHNYQGSEDEWKTVLEKCLLHKPAIGDYAAVLEGLEMVASVGEDNQITLTLRKNISGITQRLGAISLRLEEDEAIELFNWTAAAAQSASRVRDEVADLRVQLNAQQDTVNKLNAQLQDLIQAKQDHENALLEKFKDLLNAKKLKIRDQQRLLARAKTGPPAVAEAQQPKEAPKGRRAGPSRTSKRKAKGKASAVVSKSEDDKMRMDEEHTEEAREEEEAMPEAVTPDRTETETEDEDGFAAPPASQPSQSATAGVGSKGKAIEVAVTKEMEQATPELPPPRRALPFANKKPQNQPAKAAGSAPQAAIADDEETDDEL</sequence>
<dbReference type="OrthoDB" id="8064436at2759"/>
<feature type="compositionally biased region" description="Basic residues" evidence="2">
    <location>
        <begin position="231"/>
        <end position="246"/>
    </location>
</feature>
<keyword evidence="4" id="KW-1185">Reference proteome</keyword>
<dbReference type="eggNOG" id="ENOG502QWJA">
    <property type="taxonomic scope" value="Eukaryota"/>
</dbReference>
<evidence type="ECO:0000256" key="1">
    <source>
        <dbReference type="SAM" id="Coils"/>
    </source>
</evidence>
<dbReference type="PANTHER" id="PTHR42067:SF1">
    <property type="entry name" value="MITOTIC APPARATUS PROTEIN P62"/>
    <property type="match status" value="1"/>
</dbReference>
<evidence type="ECO:0000313" key="4">
    <source>
        <dbReference type="Proteomes" id="UP000016924"/>
    </source>
</evidence>
<evidence type="ECO:0000313" key="3">
    <source>
        <dbReference type="EMBL" id="EON61679.1"/>
    </source>
</evidence>
<proteinExistence type="predicted"/>
<dbReference type="GeneID" id="19898206"/>
<feature type="compositionally biased region" description="Acidic residues" evidence="2">
    <location>
        <begin position="365"/>
        <end position="374"/>
    </location>
</feature>
<dbReference type="EMBL" id="JH767556">
    <property type="protein sequence ID" value="EON61679.1"/>
    <property type="molecule type" value="Genomic_DNA"/>
</dbReference>
<dbReference type="Proteomes" id="UP000016924">
    <property type="component" value="Unassembled WGS sequence"/>
</dbReference>
<feature type="compositionally biased region" description="Low complexity" evidence="2">
    <location>
        <begin position="353"/>
        <end position="364"/>
    </location>
</feature>
<feature type="compositionally biased region" description="Basic and acidic residues" evidence="2">
    <location>
        <begin position="254"/>
        <end position="264"/>
    </location>
</feature>